<gene>
    <name evidence="1" type="ORF">L6452_00603</name>
</gene>
<evidence type="ECO:0000313" key="2">
    <source>
        <dbReference type="Proteomes" id="UP001055879"/>
    </source>
</evidence>
<reference evidence="2" key="1">
    <citation type="journal article" date="2022" name="Mol. Ecol. Resour.">
        <title>The genomes of chicory, endive, great burdock and yacon provide insights into Asteraceae palaeo-polyploidization history and plant inulin production.</title>
        <authorList>
            <person name="Fan W."/>
            <person name="Wang S."/>
            <person name="Wang H."/>
            <person name="Wang A."/>
            <person name="Jiang F."/>
            <person name="Liu H."/>
            <person name="Zhao H."/>
            <person name="Xu D."/>
            <person name="Zhang Y."/>
        </authorList>
    </citation>
    <scope>NUCLEOTIDE SEQUENCE [LARGE SCALE GENOMIC DNA]</scope>
    <source>
        <strain evidence="2">cv. Niubang</strain>
    </source>
</reference>
<reference evidence="1 2" key="2">
    <citation type="journal article" date="2022" name="Mol. Ecol. Resour.">
        <title>The genomes of chicory, endive, great burdock and yacon provide insights into Asteraceae paleo-polyploidization history and plant inulin production.</title>
        <authorList>
            <person name="Fan W."/>
            <person name="Wang S."/>
            <person name="Wang H."/>
            <person name="Wang A."/>
            <person name="Jiang F."/>
            <person name="Liu H."/>
            <person name="Zhao H."/>
            <person name="Xu D."/>
            <person name="Zhang Y."/>
        </authorList>
    </citation>
    <scope>NUCLEOTIDE SEQUENCE [LARGE SCALE GENOMIC DNA]</scope>
    <source>
        <strain evidence="2">cv. Niubang</strain>
    </source>
</reference>
<proteinExistence type="predicted"/>
<evidence type="ECO:0000313" key="1">
    <source>
        <dbReference type="EMBL" id="KAI3769497.1"/>
    </source>
</evidence>
<accession>A0ACB9FFT1</accession>
<sequence length="160" mass="17693">MAELRSNLTIGAIAEVKIKFGNVLIDLPTWFSSMIVSLESNVDLEVEMAAEGTTTQTNDGKNWVIYCTSLSWSGDGSTLFSGYTYGVWSPHIRSIFETQREVYNTTERISVSSFIASLLIRGYACIDHTDSASINLIAYQGSSWSVWLSNSIEIILIACE</sequence>
<dbReference type="EMBL" id="CM042047">
    <property type="protein sequence ID" value="KAI3769497.1"/>
    <property type="molecule type" value="Genomic_DNA"/>
</dbReference>
<organism evidence="1 2">
    <name type="scientific">Arctium lappa</name>
    <name type="common">Greater burdock</name>
    <name type="synonym">Lappa major</name>
    <dbReference type="NCBI Taxonomy" id="4217"/>
    <lineage>
        <taxon>Eukaryota</taxon>
        <taxon>Viridiplantae</taxon>
        <taxon>Streptophyta</taxon>
        <taxon>Embryophyta</taxon>
        <taxon>Tracheophyta</taxon>
        <taxon>Spermatophyta</taxon>
        <taxon>Magnoliopsida</taxon>
        <taxon>eudicotyledons</taxon>
        <taxon>Gunneridae</taxon>
        <taxon>Pentapetalae</taxon>
        <taxon>asterids</taxon>
        <taxon>campanulids</taxon>
        <taxon>Asterales</taxon>
        <taxon>Asteraceae</taxon>
        <taxon>Carduoideae</taxon>
        <taxon>Cardueae</taxon>
        <taxon>Arctiinae</taxon>
        <taxon>Arctium</taxon>
    </lineage>
</organism>
<protein>
    <submittedName>
        <fullName evidence="1">Uncharacterized protein</fullName>
    </submittedName>
</protein>
<name>A0ACB9FFT1_ARCLA</name>
<comment type="caution">
    <text evidence="1">The sequence shown here is derived from an EMBL/GenBank/DDBJ whole genome shotgun (WGS) entry which is preliminary data.</text>
</comment>
<dbReference type="Proteomes" id="UP001055879">
    <property type="component" value="Linkage Group LG01"/>
</dbReference>
<keyword evidence="2" id="KW-1185">Reference proteome</keyword>